<protein>
    <submittedName>
        <fullName evidence="2">Acyl carrier protein</fullName>
    </submittedName>
</protein>
<dbReference type="EMBL" id="FQVU01000005">
    <property type="protein sequence ID" value="SHH24112.1"/>
    <property type="molecule type" value="Genomic_DNA"/>
</dbReference>
<dbReference type="STRING" id="1206085.SAMN05443575_3512"/>
<dbReference type="InterPro" id="IPR009081">
    <property type="entry name" value="PP-bd_ACP"/>
</dbReference>
<dbReference type="SUPFAM" id="SSF47336">
    <property type="entry name" value="ACP-like"/>
    <property type="match status" value="1"/>
</dbReference>
<name>A0A1M5RCM3_9ACTN</name>
<dbReference type="RefSeq" id="WP_073391708.1">
    <property type="nucleotide sequence ID" value="NZ_FQVU01000005.1"/>
</dbReference>
<dbReference type="Pfam" id="PF00550">
    <property type="entry name" value="PP-binding"/>
    <property type="match status" value="1"/>
</dbReference>
<evidence type="ECO:0000313" key="3">
    <source>
        <dbReference type="Proteomes" id="UP000186132"/>
    </source>
</evidence>
<proteinExistence type="predicted"/>
<sequence>MTTTQELTGKVRELIGQMSPLGETEASSQQRLIEDLGYDSVSFLELALAIESEFDIFAVDEEQAANLVTVGDIETLVVTLSDAG</sequence>
<dbReference type="OrthoDB" id="197001at2"/>
<reference evidence="2 3" key="1">
    <citation type="submission" date="2016-11" db="EMBL/GenBank/DDBJ databases">
        <authorList>
            <person name="Jaros S."/>
            <person name="Januszkiewicz K."/>
            <person name="Wedrychowicz H."/>
        </authorList>
    </citation>
    <scope>NUCLEOTIDE SEQUENCE [LARGE SCALE GENOMIC DNA]</scope>
    <source>
        <strain evidence="2 3">DSM 45627</strain>
    </source>
</reference>
<dbReference type="Gene3D" id="1.10.1200.10">
    <property type="entry name" value="ACP-like"/>
    <property type="match status" value="1"/>
</dbReference>
<gene>
    <name evidence="2" type="ORF">SAMN05443575_3512</name>
</gene>
<evidence type="ECO:0000259" key="1">
    <source>
        <dbReference type="PROSITE" id="PS50075"/>
    </source>
</evidence>
<feature type="domain" description="Carrier" evidence="1">
    <location>
        <begin position="5"/>
        <end position="81"/>
    </location>
</feature>
<dbReference type="AlphaFoldDB" id="A0A1M5RCM3"/>
<dbReference type="PROSITE" id="PS50075">
    <property type="entry name" value="CARRIER"/>
    <property type="match status" value="1"/>
</dbReference>
<evidence type="ECO:0000313" key="2">
    <source>
        <dbReference type="EMBL" id="SHH24112.1"/>
    </source>
</evidence>
<dbReference type="InterPro" id="IPR036736">
    <property type="entry name" value="ACP-like_sf"/>
</dbReference>
<keyword evidence="3" id="KW-1185">Reference proteome</keyword>
<accession>A0A1M5RCM3</accession>
<organism evidence="2 3">
    <name type="scientific">Jatrophihabitans endophyticus</name>
    <dbReference type="NCBI Taxonomy" id="1206085"/>
    <lineage>
        <taxon>Bacteria</taxon>
        <taxon>Bacillati</taxon>
        <taxon>Actinomycetota</taxon>
        <taxon>Actinomycetes</taxon>
        <taxon>Jatrophihabitantales</taxon>
        <taxon>Jatrophihabitantaceae</taxon>
        <taxon>Jatrophihabitans</taxon>
    </lineage>
</organism>
<dbReference type="Proteomes" id="UP000186132">
    <property type="component" value="Unassembled WGS sequence"/>
</dbReference>